<comment type="caution">
    <text evidence="1">The sequence shown here is derived from an EMBL/GenBank/DDBJ whole genome shotgun (WGS) entry which is preliminary data.</text>
</comment>
<organism evidence="1 2">
    <name type="scientific">Tumebacillus lipolyticus</name>
    <dbReference type="NCBI Taxonomy" id="1280370"/>
    <lineage>
        <taxon>Bacteria</taxon>
        <taxon>Bacillati</taxon>
        <taxon>Bacillota</taxon>
        <taxon>Bacilli</taxon>
        <taxon>Bacillales</taxon>
        <taxon>Alicyclobacillaceae</taxon>
        <taxon>Tumebacillus</taxon>
    </lineage>
</organism>
<name>A0ABW4ZWE2_9BACL</name>
<evidence type="ECO:0000313" key="1">
    <source>
        <dbReference type="EMBL" id="MFD2169664.1"/>
    </source>
</evidence>
<keyword evidence="2" id="KW-1185">Reference proteome</keyword>
<accession>A0ABW4ZWE2</accession>
<dbReference type="RefSeq" id="WP_386044989.1">
    <property type="nucleotide sequence ID" value="NZ_JBHUIO010000005.1"/>
</dbReference>
<protein>
    <submittedName>
        <fullName evidence="1">Uncharacterized protein</fullName>
    </submittedName>
</protein>
<gene>
    <name evidence="1" type="ORF">ACFSOY_06615</name>
</gene>
<reference evidence="2" key="1">
    <citation type="journal article" date="2019" name="Int. J. Syst. Evol. Microbiol.">
        <title>The Global Catalogue of Microorganisms (GCM) 10K type strain sequencing project: providing services to taxonomists for standard genome sequencing and annotation.</title>
        <authorList>
            <consortium name="The Broad Institute Genomics Platform"/>
            <consortium name="The Broad Institute Genome Sequencing Center for Infectious Disease"/>
            <person name="Wu L."/>
            <person name="Ma J."/>
        </authorList>
    </citation>
    <scope>NUCLEOTIDE SEQUENCE [LARGE SCALE GENOMIC DNA]</scope>
    <source>
        <strain evidence="2">CGMCC 1.13574</strain>
    </source>
</reference>
<evidence type="ECO:0000313" key="2">
    <source>
        <dbReference type="Proteomes" id="UP001597343"/>
    </source>
</evidence>
<dbReference type="Proteomes" id="UP001597343">
    <property type="component" value="Unassembled WGS sequence"/>
</dbReference>
<dbReference type="EMBL" id="JBHUIO010000005">
    <property type="protein sequence ID" value="MFD2169664.1"/>
    <property type="molecule type" value="Genomic_DNA"/>
</dbReference>
<sequence length="52" mass="5860">MLREQSSMRISSLRSEQESLLCDAIHQIFTEFVQVGSNRCGVCAGRMEEAKP</sequence>
<proteinExistence type="predicted"/>